<dbReference type="InterPro" id="IPR052159">
    <property type="entry name" value="Competence_DNA_uptake"/>
</dbReference>
<feature type="transmembrane region" description="Helical" evidence="6">
    <location>
        <begin position="263"/>
        <end position="282"/>
    </location>
</feature>
<proteinExistence type="predicted"/>
<accession>A0ABT4UPZ0</accession>
<sequence length="696" mass="79413">MSTKYTRVKIPVWKEAPLLLFLIPFITGIILAKYFLPDESILLITCTIALTILIVFHKKRNHRLFSITGFIFCTSMGAALLSSRSYEKKLASAQKWVHTDSLQTYKAILTEPPVKAEKSYKAESRLYAVGANAEANRIPLNAMIYFEMATFDSTHFNYGTSIILKAKVQEIKNTGNPGAFQYRDYALANGIGFQVYLKAGMYEQVTSQYTGIYSILFIAREQVLDIFDEFIPDKANAGFSKALFVGYRNDIDKTILQEYIESGVVHVIAISGMHLGLIYVLLVTLLKFLEKWRYGSIAGGFIIITVLWMFSLMTGGAPSITRAAFMFSILVIGKILGRPNVLYNSMAFSAICLLFYNPYYLWDVGFQLSYAALLGIAIFARRFTNWIEIKNRWLYEGWKIIAVTLSAQVFTLPFVIYYFHQFPVYFIISNLVAVPLSGIILYGLIALLVFSKFPFLGQILGTMINWLITALNKSIGFINNLPFSRITDINYGLISVSLLMLSIVLLSIAYVHKNKKSLFYGLVTLIFIPIDQLIAHEKLKRQNELVIYNIPKEAVLDFFRGGLVESYSTVNLDSAKQLFQFHIAGSRLLHKSTVIKNYFLQNNENYTLKRKDLPIVTIINKSSEFVKNEVIESEFVLLGKNCKIRPKYLVKLLKADCIVLSSDYPEWLYKEWLNEKDNLNLRIHYLKMHGALVHNF</sequence>
<evidence type="ECO:0000256" key="5">
    <source>
        <dbReference type="ARBA" id="ARBA00023136"/>
    </source>
</evidence>
<dbReference type="InterPro" id="IPR025405">
    <property type="entry name" value="DUF4131"/>
</dbReference>
<protein>
    <submittedName>
        <fullName evidence="9">ComEC/Rec2 family competence protein</fullName>
    </submittedName>
</protein>
<gene>
    <name evidence="9" type="ORF">O3P16_17920</name>
</gene>
<dbReference type="RefSeq" id="WP_407033025.1">
    <property type="nucleotide sequence ID" value="NZ_JAQGEF010000039.1"/>
</dbReference>
<keyword evidence="2" id="KW-1003">Cell membrane</keyword>
<reference evidence="9 10" key="1">
    <citation type="submission" date="2022-12" db="EMBL/GenBank/DDBJ databases">
        <title>Chitinophagaceae gen. sp. nov., a new member of the family Chitinophagaceae, isolated from soil in a chemical factory.</title>
        <authorList>
            <person name="Ke Z."/>
        </authorList>
    </citation>
    <scope>NUCLEOTIDE SEQUENCE [LARGE SCALE GENOMIC DNA]</scope>
    <source>
        <strain evidence="9 10">LY-5</strain>
    </source>
</reference>
<evidence type="ECO:0000259" key="7">
    <source>
        <dbReference type="Pfam" id="PF03772"/>
    </source>
</evidence>
<dbReference type="EMBL" id="JAQGEF010000039">
    <property type="protein sequence ID" value="MDA3616694.1"/>
    <property type="molecule type" value="Genomic_DNA"/>
</dbReference>
<keyword evidence="5 6" id="KW-0472">Membrane</keyword>
<comment type="subcellular location">
    <subcellularLocation>
        <location evidence="1">Cell membrane</location>
        <topology evidence="1">Multi-pass membrane protein</topology>
    </subcellularLocation>
</comment>
<feature type="transmembrane region" description="Helical" evidence="6">
    <location>
        <begin position="319"/>
        <end position="336"/>
    </location>
</feature>
<evidence type="ECO:0000256" key="4">
    <source>
        <dbReference type="ARBA" id="ARBA00022989"/>
    </source>
</evidence>
<feature type="transmembrane region" description="Helical" evidence="6">
    <location>
        <begin position="364"/>
        <end position="380"/>
    </location>
</feature>
<feature type="transmembrane region" description="Helical" evidence="6">
    <location>
        <begin position="294"/>
        <end position="313"/>
    </location>
</feature>
<evidence type="ECO:0000256" key="2">
    <source>
        <dbReference type="ARBA" id="ARBA00022475"/>
    </source>
</evidence>
<dbReference type="PANTHER" id="PTHR30619:SF1">
    <property type="entry name" value="RECOMBINATION PROTEIN 2"/>
    <property type="match status" value="1"/>
</dbReference>
<dbReference type="Pfam" id="PF03772">
    <property type="entry name" value="Competence"/>
    <property type="match status" value="1"/>
</dbReference>
<feature type="transmembrane region" description="Helical" evidence="6">
    <location>
        <begin position="12"/>
        <end position="35"/>
    </location>
</feature>
<keyword evidence="3 6" id="KW-0812">Transmembrane</keyword>
<feature type="transmembrane region" description="Helical" evidence="6">
    <location>
        <begin position="518"/>
        <end position="535"/>
    </location>
</feature>
<dbReference type="NCBIfam" id="TIGR00360">
    <property type="entry name" value="ComEC_N-term"/>
    <property type="match status" value="1"/>
</dbReference>
<comment type="caution">
    <text evidence="9">The sequence shown here is derived from an EMBL/GenBank/DDBJ whole genome shotgun (WGS) entry which is preliminary data.</text>
</comment>
<dbReference type="Proteomes" id="UP001210231">
    <property type="component" value="Unassembled WGS sequence"/>
</dbReference>
<feature type="transmembrane region" description="Helical" evidence="6">
    <location>
        <begin position="41"/>
        <end position="57"/>
    </location>
</feature>
<feature type="transmembrane region" description="Helical" evidence="6">
    <location>
        <begin position="64"/>
        <end position="82"/>
    </location>
</feature>
<dbReference type="Pfam" id="PF13567">
    <property type="entry name" value="DUF4131"/>
    <property type="match status" value="1"/>
</dbReference>
<feature type="transmembrane region" description="Helical" evidence="6">
    <location>
        <begin position="489"/>
        <end position="511"/>
    </location>
</feature>
<feature type="transmembrane region" description="Helical" evidence="6">
    <location>
        <begin position="400"/>
        <end position="419"/>
    </location>
</feature>
<feature type="domain" description="DUF4131" evidence="8">
    <location>
        <begin position="36"/>
        <end position="199"/>
    </location>
</feature>
<keyword evidence="4 6" id="KW-1133">Transmembrane helix</keyword>
<evidence type="ECO:0000313" key="10">
    <source>
        <dbReference type="Proteomes" id="UP001210231"/>
    </source>
</evidence>
<dbReference type="PANTHER" id="PTHR30619">
    <property type="entry name" value="DNA INTERNALIZATION/COMPETENCE PROTEIN COMEC/REC2"/>
    <property type="match status" value="1"/>
</dbReference>
<feature type="transmembrane region" description="Helical" evidence="6">
    <location>
        <begin position="425"/>
        <end position="451"/>
    </location>
</feature>
<evidence type="ECO:0000259" key="8">
    <source>
        <dbReference type="Pfam" id="PF13567"/>
    </source>
</evidence>
<keyword evidence="10" id="KW-1185">Reference proteome</keyword>
<organism evidence="9 10">
    <name type="scientific">Polluticaenibacter yanchengensis</name>
    <dbReference type="NCBI Taxonomy" id="3014562"/>
    <lineage>
        <taxon>Bacteria</taxon>
        <taxon>Pseudomonadati</taxon>
        <taxon>Bacteroidota</taxon>
        <taxon>Chitinophagia</taxon>
        <taxon>Chitinophagales</taxon>
        <taxon>Chitinophagaceae</taxon>
        <taxon>Polluticaenibacter</taxon>
    </lineage>
</organism>
<evidence type="ECO:0000313" key="9">
    <source>
        <dbReference type="EMBL" id="MDA3616694.1"/>
    </source>
</evidence>
<dbReference type="InterPro" id="IPR004477">
    <property type="entry name" value="ComEC_N"/>
</dbReference>
<evidence type="ECO:0000256" key="3">
    <source>
        <dbReference type="ARBA" id="ARBA00022692"/>
    </source>
</evidence>
<evidence type="ECO:0000256" key="1">
    <source>
        <dbReference type="ARBA" id="ARBA00004651"/>
    </source>
</evidence>
<feature type="domain" description="ComEC/Rec2-related protein" evidence="7">
    <location>
        <begin position="243"/>
        <end position="511"/>
    </location>
</feature>
<name>A0ABT4UPZ0_9BACT</name>
<evidence type="ECO:0000256" key="6">
    <source>
        <dbReference type="SAM" id="Phobius"/>
    </source>
</evidence>